<dbReference type="InterPro" id="IPR007743">
    <property type="entry name" value="Immunity-related_GTPase-like"/>
</dbReference>
<dbReference type="SUPFAM" id="SSF52540">
    <property type="entry name" value="P-loop containing nucleoside triphosphate hydrolases"/>
    <property type="match status" value="2"/>
</dbReference>
<evidence type="ECO:0000259" key="6">
    <source>
        <dbReference type="PROSITE" id="PS51716"/>
    </source>
</evidence>
<dbReference type="Pfam" id="PF05049">
    <property type="entry name" value="IIGP"/>
    <property type="match status" value="2"/>
</dbReference>
<dbReference type="InterPro" id="IPR051515">
    <property type="entry name" value="IRG"/>
</dbReference>
<name>A0ABM1KDR6_GEKJA</name>
<evidence type="ECO:0000256" key="1">
    <source>
        <dbReference type="ARBA" id="ARBA00005429"/>
    </source>
</evidence>
<keyword evidence="3" id="KW-0378">Hydrolase</keyword>
<evidence type="ECO:0000256" key="4">
    <source>
        <dbReference type="ARBA" id="ARBA00023134"/>
    </source>
</evidence>
<proteinExistence type="inferred from homology"/>
<comment type="similarity">
    <text evidence="1">Belongs to the TRAFAC class dynamin-like GTPase superfamily. IRG family.</text>
</comment>
<evidence type="ECO:0000313" key="7">
    <source>
        <dbReference type="Proteomes" id="UP000694871"/>
    </source>
</evidence>
<accession>A0ABM1KDR6</accession>
<dbReference type="Gene3D" id="3.40.50.300">
    <property type="entry name" value="P-loop containing nucleotide triphosphate hydrolases"/>
    <property type="match status" value="2"/>
</dbReference>
<feature type="region of interest" description="Disordered" evidence="5">
    <location>
        <begin position="1"/>
        <end position="26"/>
    </location>
</feature>
<evidence type="ECO:0000256" key="3">
    <source>
        <dbReference type="ARBA" id="ARBA00022801"/>
    </source>
</evidence>
<sequence length="633" mass="71016">MGGRSSTPAVSSEAEEKSAKEEGNLSNLTVSGKTTLDIAITGISGAGKSSLVKTLRGLSDFGDEAASTDVIEGTTEPMGYPHPTFPDVTIWDLPGIGTPNFKAQEYLERVNYSQYDFFIIVASNRFTVDDIQLSHAIQKMKKRFYYVRSKIDISIRNEKLRPDFTEEATLQKVRKHCLDNLVKAGISSPEIFLVSSWYREKHDFPLLQSSLEKEIKALRRPTLRPADKSTKPSKGSGIHFRLLQKVLNIDLAKLRDDLMHGNLEEVTKEINQELDELQNAKLDIAITGVSGAGKSSLVNVLMGMTDFEEGAAEVGIMQTTMECQAYPHPLFPNVTIWDLPGIGTPDFRPKDYLEQVNFNHYDFFIIVTSERFTENDVLLAREITKMKKKFYFVRSKMDDSIAAESRDPNFNMDKSLQKIQKYCCDNLTKVGESNPRVFLISRRDLNMYDFPDLQKTMENDLDDLKRHALILALPVFSRGILEKKKAAMESLIWKFAIVSCVIGVIPVPGLSLACDLGILVGVLLHFYKVFGLDEKSLRRVAQLVGKDYLVLKSAIKKSPMSREITLEFVTGLLSRSSLCFSLTVTELVLDFIPVLGSLFGGVSSFVTTFFMLRSFLKDIVEDAENVRAKATEP</sequence>
<gene>
    <name evidence="8" type="primary">LOC107114775</name>
</gene>
<protein>
    <submittedName>
        <fullName evidence="8">Interferon-inducible GTPase 5-like</fullName>
    </submittedName>
</protein>
<evidence type="ECO:0000256" key="2">
    <source>
        <dbReference type="ARBA" id="ARBA00022741"/>
    </source>
</evidence>
<dbReference type="InterPro" id="IPR027417">
    <property type="entry name" value="P-loop_NTPase"/>
</dbReference>
<reference evidence="8" key="1">
    <citation type="submission" date="2025-08" db="UniProtKB">
        <authorList>
            <consortium name="RefSeq"/>
        </authorList>
    </citation>
    <scope>IDENTIFICATION</scope>
</reference>
<dbReference type="PROSITE" id="PS51716">
    <property type="entry name" value="G_IRG"/>
    <property type="match status" value="2"/>
</dbReference>
<dbReference type="PANTHER" id="PTHR32341:SF17">
    <property type="entry name" value="IRG-TYPE G DOMAIN-CONTAINING PROTEIN"/>
    <property type="match status" value="1"/>
</dbReference>
<dbReference type="PANTHER" id="PTHR32341">
    <property type="entry name" value="INTERFERON-INDUCIBLE GTPASE"/>
    <property type="match status" value="1"/>
</dbReference>
<feature type="compositionally biased region" description="Polar residues" evidence="5">
    <location>
        <begin position="1"/>
        <end position="10"/>
    </location>
</feature>
<dbReference type="InterPro" id="IPR030385">
    <property type="entry name" value="G_IRG_dom"/>
</dbReference>
<keyword evidence="7" id="KW-1185">Reference proteome</keyword>
<evidence type="ECO:0000256" key="5">
    <source>
        <dbReference type="SAM" id="MobiDB-lite"/>
    </source>
</evidence>
<feature type="domain" description="IRG-type G" evidence="6">
    <location>
        <begin position="34"/>
        <end position="214"/>
    </location>
</feature>
<evidence type="ECO:0000313" key="8">
    <source>
        <dbReference type="RefSeq" id="XP_015271853.1"/>
    </source>
</evidence>
<keyword evidence="4" id="KW-0342">GTP-binding</keyword>
<dbReference type="RefSeq" id="XP_015271853.1">
    <property type="nucleotide sequence ID" value="XM_015416367.1"/>
</dbReference>
<feature type="compositionally biased region" description="Basic and acidic residues" evidence="5">
    <location>
        <begin position="14"/>
        <end position="23"/>
    </location>
</feature>
<organism evidence="7 8">
    <name type="scientific">Gekko japonicus</name>
    <name type="common">Schlegel's Japanese gecko</name>
    <dbReference type="NCBI Taxonomy" id="146911"/>
    <lineage>
        <taxon>Eukaryota</taxon>
        <taxon>Metazoa</taxon>
        <taxon>Chordata</taxon>
        <taxon>Craniata</taxon>
        <taxon>Vertebrata</taxon>
        <taxon>Euteleostomi</taxon>
        <taxon>Lepidosauria</taxon>
        <taxon>Squamata</taxon>
        <taxon>Bifurcata</taxon>
        <taxon>Gekkota</taxon>
        <taxon>Gekkonidae</taxon>
        <taxon>Gekkoninae</taxon>
        <taxon>Gekko</taxon>
    </lineage>
</organism>
<dbReference type="Proteomes" id="UP000694871">
    <property type="component" value="Unplaced"/>
</dbReference>
<feature type="domain" description="IRG-type G" evidence="6">
    <location>
        <begin position="280"/>
        <end position="460"/>
    </location>
</feature>
<keyword evidence="2" id="KW-0547">Nucleotide-binding</keyword>
<dbReference type="GeneID" id="107114775"/>